<evidence type="ECO:0000313" key="10">
    <source>
        <dbReference type="EMBL" id="KAL3885346.1"/>
    </source>
</evidence>
<dbReference type="GO" id="GO:0005634">
    <property type="term" value="C:nucleus"/>
    <property type="evidence" value="ECO:0007669"/>
    <property type="project" value="UniProtKB-SubCell"/>
</dbReference>
<gene>
    <name evidence="10" type="ORF">ACJMK2_025417</name>
</gene>
<dbReference type="SMART" id="SM00355">
    <property type="entry name" value="ZnF_C2H2"/>
    <property type="match status" value="3"/>
</dbReference>
<keyword evidence="2" id="KW-0479">Metal-binding</keyword>
<dbReference type="Pfam" id="PF00096">
    <property type="entry name" value="zf-C2H2"/>
    <property type="match status" value="2"/>
</dbReference>
<dbReference type="AlphaFoldDB" id="A0ABD3XID4"/>
<dbReference type="Gene3D" id="3.30.160.60">
    <property type="entry name" value="Classic Zinc Finger"/>
    <property type="match status" value="3"/>
</dbReference>
<keyword evidence="11" id="KW-1185">Reference proteome</keyword>
<protein>
    <recommendedName>
        <fullName evidence="9">C2H2-type domain-containing protein</fullName>
    </recommendedName>
</protein>
<evidence type="ECO:0000256" key="6">
    <source>
        <dbReference type="ARBA" id="ARBA00023242"/>
    </source>
</evidence>
<dbReference type="GO" id="GO:0008270">
    <property type="term" value="F:zinc ion binding"/>
    <property type="evidence" value="ECO:0007669"/>
    <property type="project" value="UniProtKB-KW"/>
</dbReference>
<evidence type="ECO:0000256" key="5">
    <source>
        <dbReference type="ARBA" id="ARBA00022833"/>
    </source>
</evidence>
<keyword evidence="6" id="KW-0539">Nucleus</keyword>
<evidence type="ECO:0000256" key="4">
    <source>
        <dbReference type="ARBA" id="ARBA00022771"/>
    </source>
</evidence>
<dbReference type="InterPro" id="IPR027756">
    <property type="entry name" value="Ovo-like"/>
</dbReference>
<dbReference type="FunFam" id="3.30.160.60:FF:000446">
    <property type="entry name" value="Zinc finger protein"/>
    <property type="match status" value="2"/>
</dbReference>
<sequence length="372" mass="41798">MINPFLQKEIDILFQLASTFGNGVLCVFPFKNIIELIACFVECKRSRSNAGEVKAIYLTVLGRKKESSCMPFLREDSKGHFTSDVPEIGERLFENVQYCVYKNHAGKKFDSDFKICSGTIESTRLEVLSLVNDQSQETIPNSLTDARAPGGHFASSLTGSAVKTYGRPIHDAVDEVECHYLSAIRDEEFESKGQSASVKPDTLCTAVMMDGLTAHSMNPIPVAPESSADSGQSVGRDHGFRMSFPVEGNSNTPPWRPSVSLGTERSHRQKSFISYRQTEDTQSAYKYMCQICGKGSNTRFAHHRHLQCHTGQRPYVCTICGRGLSDKRSYSDHIQMHSGIRPYRCDVCHKSFKHYTTFNTHMRKIHKLRSKT</sequence>
<dbReference type="PANTHER" id="PTHR10032">
    <property type="entry name" value="ZINC FINGER PROTEIN WITH KRAB AND SCAN DOMAINS"/>
    <property type="match status" value="1"/>
</dbReference>
<evidence type="ECO:0000256" key="3">
    <source>
        <dbReference type="ARBA" id="ARBA00022737"/>
    </source>
</evidence>
<feature type="domain" description="C2H2-type" evidence="9">
    <location>
        <begin position="315"/>
        <end position="342"/>
    </location>
</feature>
<accession>A0ABD3XID4</accession>
<reference evidence="10 11" key="1">
    <citation type="submission" date="2024-11" db="EMBL/GenBank/DDBJ databases">
        <title>Chromosome-level genome assembly of the freshwater bivalve Anodonta woodiana.</title>
        <authorList>
            <person name="Chen X."/>
        </authorList>
    </citation>
    <scope>NUCLEOTIDE SEQUENCE [LARGE SCALE GENOMIC DNA]</scope>
    <source>
        <strain evidence="10">MN2024</strain>
        <tissue evidence="10">Gills</tissue>
    </source>
</reference>
<name>A0ABD3XID4_SINWO</name>
<evidence type="ECO:0000256" key="8">
    <source>
        <dbReference type="SAM" id="MobiDB-lite"/>
    </source>
</evidence>
<dbReference type="EMBL" id="JBJQND010000002">
    <property type="protein sequence ID" value="KAL3885346.1"/>
    <property type="molecule type" value="Genomic_DNA"/>
</dbReference>
<keyword evidence="3" id="KW-0677">Repeat</keyword>
<keyword evidence="4 7" id="KW-0863">Zinc-finger</keyword>
<dbReference type="PROSITE" id="PS50157">
    <property type="entry name" value="ZINC_FINGER_C2H2_2"/>
    <property type="match status" value="3"/>
</dbReference>
<feature type="domain" description="C2H2-type" evidence="9">
    <location>
        <begin position="343"/>
        <end position="371"/>
    </location>
</feature>
<dbReference type="PROSITE" id="PS00028">
    <property type="entry name" value="ZINC_FINGER_C2H2_1"/>
    <property type="match status" value="2"/>
</dbReference>
<proteinExistence type="predicted"/>
<comment type="caution">
    <text evidence="10">The sequence shown here is derived from an EMBL/GenBank/DDBJ whole genome shotgun (WGS) entry which is preliminary data.</text>
</comment>
<keyword evidence="5" id="KW-0862">Zinc</keyword>
<evidence type="ECO:0000256" key="7">
    <source>
        <dbReference type="PROSITE-ProRule" id="PRU00042"/>
    </source>
</evidence>
<comment type="subcellular location">
    <subcellularLocation>
        <location evidence="1">Nucleus</location>
    </subcellularLocation>
</comment>
<dbReference type="PANTHER" id="PTHR10032:SF271">
    <property type="entry name" value="RH12261P-RELATED"/>
    <property type="match status" value="1"/>
</dbReference>
<organism evidence="10 11">
    <name type="scientific">Sinanodonta woodiana</name>
    <name type="common">Chinese pond mussel</name>
    <name type="synonym">Anodonta woodiana</name>
    <dbReference type="NCBI Taxonomy" id="1069815"/>
    <lineage>
        <taxon>Eukaryota</taxon>
        <taxon>Metazoa</taxon>
        <taxon>Spiralia</taxon>
        <taxon>Lophotrochozoa</taxon>
        <taxon>Mollusca</taxon>
        <taxon>Bivalvia</taxon>
        <taxon>Autobranchia</taxon>
        <taxon>Heteroconchia</taxon>
        <taxon>Palaeoheterodonta</taxon>
        <taxon>Unionida</taxon>
        <taxon>Unionoidea</taxon>
        <taxon>Unionidae</taxon>
        <taxon>Unioninae</taxon>
        <taxon>Sinanodonta</taxon>
    </lineage>
</organism>
<evidence type="ECO:0000256" key="1">
    <source>
        <dbReference type="ARBA" id="ARBA00004123"/>
    </source>
</evidence>
<evidence type="ECO:0000313" key="11">
    <source>
        <dbReference type="Proteomes" id="UP001634394"/>
    </source>
</evidence>
<dbReference type="Proteomes" id="UP001634394">
    <property type="component" value="Unassembled WGS sequence"/>
</dbReference>
<evidence type="ECO:0000259" key="9">
    <source>
        <dbReference type="PROSITE" id="PS50157"/>
    </source>
</evidence>
<evidence type="ECO:0000256" key="2">
    <source>
        <dbReference type="ARBA" id="ARBA00022723"/>
    </source>
</evidence>
<dbReference type="InterPro" id="IPR036236">
    <property type="entry name" value="Znf_C2H2_sf"/>
</dbReference>
<feature type="domain" description="C2H2-type" evidence="9">
    <location>
        <begin position="287"/>
        <end position="314"/>
    </location>
</feature>
<feature type="region of interest" description="Disordered" evidence="8">
    <location>
        <begin position="244"/>
        <end position="267"/>
    </location>
</feature>
<dbReference type="SUPFAM" id="SSF57667">
    <property type="entry name" value="beta-beta-alpha zinc fingers"/>
    <property type="match status" value="2"/>
</dbReference>
<dbReference type="InterPro" id="IPR013087">
    <property type="entry name" value="Znf_C2H2_type"/>
</dbReference>